<comment type="caution">
    <text evidence="3">The sequence shown here is derived from an EMBL/GenBank/DDBJ whole genome shotgun (WGS) entry which is preliminary data.</text>
</comment>
<keyword evidence="2" id="KW-0472">Membrane</keyword>
<dbReference type="AlphaFoldDB" id="A0AAV4TNA4"/>
<evidence type="ECO:0000313" key="3">
    <source>
        <dbReference type="EMBL" id="GIY48053.1"/>
    </source>
</evidence>
<gene>
    <name evidence="3" type="ORF">CDAR_499131</name>
</gene>
<proteinExistence type="predicted"/>
<keyword evidence="2" id="KW-1133">Transmembrane helix</keyword>
<evidence type="ECO:0000256" key="2">
    <source>
        <dbReference type="SAM" id="Phobius"/>
    </source>
</evidence>
<reference evidence="3 4" key="1">
    <citation type="submission" date="2021-06" db="EMBL/GenBank/DDBJ databases">
        <title>Caerostris darwini draft genome.</title>
        <authorList>
            <person name="Kono N."/>
            <person name="Arakawa K."/>
        </authorList>
    </citation>
    <scope>NUCLEOTIDE SEQUENCE [LARGE SCALE GENOMIC DNA]</scope>
</reference>
<feature type="region of interest" description="Disordered" evidence="1">
    <location>
        <begin position="1"/>
        <end position="21"/>
    </location>
</feature>
<accession>A0AAV4TNA4</accession>
<dbReference type="Proteomes" id="UP001054837">
    <property type="component" value="Unassembled WGS sequence"/>
</dbReference>
<evidence type="ECO:0000313" key="4">
    <source>
        <dbReference type="Proteomes" id="UP001054837"/>
    </source>
</evidence>
<protein>
    <submittedName>
        <fullName evidence="3">Uncharacterized protein</fullName>
    </submittedName>
</protein>
<name>A0AAV4TNA4_9ARAC</name>
<dbReference type="EMBL" id="BPLQ01010059">
    <property type="protein sequence ID" value="GIY48053.1"/>
    <property type="molecule type" value="Genomic_DNA"/>
</dbReference>
<sequence>MVLRDTHKGFPLSGKNPSDPNDLVLADHDLKTTSPTVSFLSGNMPFYYNLGMILLAAQCVAINHVFPPV</sequence>
<organism evidence="3 4">
    <name type="scientific">Caerostris darwini</name>
    <dbReference type="NCBI Taxonomy" id="1538125"/>
    <lineage>
        <taxon>Eukaryota</taxon>
        <taxon>Metazoa</taxon>
        <taxon>Ecdysozoa</taxon>
        <taxon>Arthropoda</taxon>
        <taxon>Chelicerata</taxon>
        <taxon>Arachnida</taxon>
        <taxon>Araneae</taxon>
        <taxon>Araneomorphae</taxon>
        <taxon>Entelegynae</taxon>
        <taxon>Araneoidea</taxon>
        <taxon>Araneidae</taxon>
        <taxon>Caerostris</taxon>
    </lineage>
</organism>
<keyword evidence="2" id="KW-0812">Transmembrane</keyword>
<feature type="transmembrane region" description="Helical" evidence="2">
    <location>
        <begin position="46"/>
        <end position="66"/>
    </location>
</feature>
<keyword evidence="4" id="KW-1185">Reference proteome</keyword>
<evidence type="ECO:0000256" key="1">
    <source>
        <dbReference type="SAM" id="MobiDB-lite"/>
    </source>
</evidence>